<feature type="compositionally biased region" description="Low complexity" evidence="1">
    <location>
        <begin position="183"/>
        <end position="192"/>
    </location>
</feature>
<evidence type="ECO:0000256" key="1">
    <source>
        <dbReference type="SAM" id="MobiDB-lite"/>
    </source>
</evidence>
<proteinExistence type="predicted"/>
<dbReference type="AlphaFoldDB" id="A0A9P5ZNH0"/>
<keyword evidence="3" id="KW-1185">Reference proteome</keyword>
<dbReference type="EMBL" id="MU154634">
    <property type="protein sequence ID" value="KAF9490751.1"/>
    <property type="molecule type" value="Genomic_DNA"/>
</dbReference>
<evidence type="ECO:0000313" key="2">
    <source>
        <dbReference type="EMBL" id="KAF9490751.1"/>
    </source>
</evidence>
<feature type="region of interest" description="Disordered" evidence="1">
    <location>
        <begin position="183"/>
        <end position="212"/>
    </location>
</feature>
<organism evidence="2 3">
    <name type="scientific">Pleurotus eryngii</name>
    <name type="common">Boletus of the steppes</name>
    <dbReference type="NCBI Taxonomy" id="5323"/>
    <lineage>
        <taxon>Eukaryota</taxon>
        <taxon>Fungi</taxon>
        <taxon>Dikarya</taxon>
        <taxon>Basidiomycota</taxon>
        <taxon>Agaricomycotina</taxon>
        <taxon>Agaricomycetes</taxon>
        <taxon>Agaricomycetidae</taxon>
        <taxon>Agaricales</taxon>
        <taxon>Pleurotineae</taxon>
        <taxon>Pleurotaceae</taxon>
        <taxon>Pleurotus</taxon>
    </lineage>
</organism>
<feature type="region of interest" description="Disordered" evidence="1">
    <location>
        <begin position="46"/>
        <end position="98"/>
    </location>
</feature>
<sequence length="296" mass="29633">MLSLSTLHTTLAHLLAPPHLHTAILFTTSGQLISYASDAHDSSFNNNNNYPDSSNSSFTSNTANSTSDSPSSTLKPKSPTKSTSSTSSASEAEQEDADANAVGVTGGALGGSAVSGSIVGGGAIGGKRVAVSRGSRSKDDIRVLVGLGSELWGETKGAGVGMVDSELGRIVVVPILGLPSAPSASASALPSTAPTPPTDSPTPTDDTIAEKKDAPDAPLMLLALNGTDDVSWDKMRSKAKSLATHLAPPLSKYREYLVVAHPPLPLANGVVPPGGSSVSATGGGGGGGRMVVGGRI</sequence>
<feature type="compositionally biased region" description="Low complexity" evidence="1">
    <location>
        <begin position="46"/>
        <end position="91"/>
    </location>
</feature>
<protein>
    <submittedName>
        <fullName evidence="2">Uncharacterized protein</fullName>
    </submittedName>
</protein>
<dbReference type="Proteomes" id="UP000807025">
    <property type="component" value="Unassembled WGS sequence"/>
</dbReference>
<dbReference type="OrthoDB" id="3201641at2759"/>
<reference evidence="2" key="1">
    <citation type="submission" date="2020-11" db="EMBL/GenBank/DDBJ databases">
        <authorList>
            <consortium name="DOE Joint Genome Institute"/>
            <person name="Ahrendt S."/>
            <person name="Riley R."/>
            <person name="Andreopoulos W."/>
            <person name="Labutti K."/>
            <person name="Pangilinan J."/>
            <person name="Ruiz-Duenas F.J."/>
            <person name="Barrasa J.M."/>
            <person name="Sanchez-Garcia M."/>
            <person name="Camarero S."/>
            <person name="Miyauchi S."/>
            <person name="Serrano A."/>
            <person name="Linde D."/>
            <person name="Babiker R."/>
            <person name="Drula E."/>
            <person name="Ayuso-Fernandez I."/>
            <person name="Pacheco R."/>
            <person name="Padilla G."/>
            <person name="Ferreira P."/>
            <person name="Barriuso J."/>
            <person name="Kellner H."/>
            <person name="Castanera R."/>
            <person name="Alfaro M."/>
            <person name="Ramirez L."/>
            <person name="Pisabarro A.G."/>
            <person name="Kuo A."/>
            <person name="Tritt A."/>
            <person name="Lipzen A."/>
            <person name="He G."/>
            <person name="Yan M."/>
            <person name="Ng V."/>
            <person name="Cullen D."/>
            <person name="Martin F."/>
            <person name="Rosso M.-N."/>
            <person name="Henrissat B."/>
            <person name="Hibbett D."/>
            <person name="Martinez A.T."/>
            <person name="Grigoriev I.V."/>
        </authorList>
    </citation>
    <scope>NUCLEOTIDE SEQUENCE</scope>
    <source>
        <strain evidence="2">ATCC 90797</strain>
    </source>
</reference>
<accession>A0A9P5ZNH0</accession>
<evidence type="ECO:0000313" key="3">
    <source>
        <dbReference type="Proteomes" id="UP000807025"/>
    </source>
</evidence>
<name>A0A9P5ZNH0_PLEER</name>
<comment type="caution">
    <text evidence="2">The sequence shown here is derived from an EMBL/GenBank/DDBJ whole genome shotgun (WGS) entry which is preliminary data.</text>
</comment>
<dbReference type="Gene3D" id="3.30.450.30">
    <property type="entry name" value="Dynein light chain 2a, cytoplasmic"/>
    <property type="match status" value="1"/>
</dbReference>
<gene>
    <name evidence="2" type="ORF">BDN71DRAFT_154937</name>
</gene>